<dbReference type="OrthoDB" id="2454533at2"/>
<dbReference type="KEGG" id="jeo:JMA_09250"/>
<evidence type="ECO:0000256" key="1">
    <source>
        <dbReference type="SAM" id="SignalP"/>
    </source>
</evidence>
<dbReference type="STRING" id="1508404.JMA_09250"/>
<feature type="signal peptide" evidence="1">
    <location>
        <begin position="1"/>
        <end position="23"/>
    </location>
</feature>
<organism evidence="2 3">
    <name type="scientific">Jeotgalibacillus malaysiensis</name>
    <dbReference type="NCBI Taxonomy" id="1508404"/>
    <lineage>
        <taxon>Bacteria</taxon>
        <taxon>Bacillati</taxon>
        <taxon>Bacillota</taxon>
        <taxon>Bacilli</taxon>
        <taxon>Bacillales</taxon>
        <taxon>Caryophanaceae</taxon>
        <taxon>Jeotgalibacillus</taxon>
    </lineage>
</organism>
<evidence type="ECO:0000313" key="3">
    <source>
        <dbReference type="Proteomes" id="UP000031449"/>
    </source>
</evidence>
<name>A0A0B5ANJ4_9BACL</name>
<evidence type="ECO:0000313" key="2">
    <source>
        <dbReference type="EMBL" id="AJD90242.1"/>
    </source>
</evidence>
<proteinExistence type="predicted"/>
<gene>
    <name evidence="2" type="ORF">JMA_09250</name>
</gene>
<dbReference type="EMBL" id="CP009416">
    <property type="protein sequence ID" value="AJD90242.1"/>
    <property type="molecule type" value="Genomic_DNA"/>
</dbReference>
<dbReference type="Proteomes" id="UP000031449">
    <property type="component" value="Chromosome"/>
</dbReference>
<dbReference type="HOGENOM" id="CLU_130813_0_0_9"/>
<protein>
    <recommendedName>
        <fullName evidence="4">Lipoprotein</fullName>
    </recommendedName>
</protein>
<evidence type="ECO:0008006" key="4">
    <source>
        <dbReference type="Google" id="ProtNLM"/>
    </source>
</evidence>
<dbReference type="BioCyc" id="JESP1508404:G14D9-10157-MONOMER"/>
<reference evidence="2 3" key="1">
    <citation type="submission" date="2014-08" db="EMBL/GenBank/DDBJ databases">
        <title>Complete genome of a marine bacteria Jeotgalibacillus malaysiensis.</title>
        <authorList>
            <person name="Yaakop A.S."/>
            <person name="Chan K.-G."/>
            <person name="Goh K.M."/>
        </authorList>
    </citation>
    <scope>NUCLEOTIDE SEQUENCE [LARGE SCALE GENOMIC DNA]</scope>
    <source>
        <strain evidence="2 3">D5</strain>
    </source>
</reference>
<keyword evidence="3" id="KW-1185">Reference proteome</keyword>
<keyword evidence="1" id="KW-0732">Signal</keyword>
<accession>A0A0B5ANJ4</accession>
<dbReference type="AlphaFoldDB" id="A0A0B5ANJ4"/>
<feature type="chain" id="PRO_5002113237" description="Lipoprotein" evidence="1">
    <location>
        <begin position="24"/>
        <end position="172"/>
    </location>
</feature>
<dbReference type="PROSITE" id="PS51257">
    <property type="entry name" value="PROKAR_LIPOPROTEIN"/>
    <property type="match status" value="1"/>
</dbReference>
<sequence>MSMNRSINLILLGALFITLSACSASPDFESYSGRNLDIAVIGEPPEVNEDQVMFDEISFDVLSESIDSEYDAIFVMPENLNTASDEKYADIYSITETPIFFITAKSHIPFTNIDTEYSDRWHWSPGENYAIGFVNQEDNVFRSFGFSIYNGEETPENIKEVYSRILTTIESI</sequence>